<gene>
    <name evidence="3" type="ORF">AN277_0205235</name>
</gene>
<name>A0A199NTL7_9MICC</name>
<feature type="domain" description="GP-PDE" evidence="2">
    <location>
        <begin position="11"/>
        <end position="331"/>
    </location>
</feature>
<reference evidence="3" key="1">
    <citation type="submission" date="2016-06" db="EMBL/GenBank/DDBJ databases">
        <title>Identification of putative biosynthetic pathways for the production of bioactive secondary metabolites by the marine actinomycete Kocuria kristinae RUTW2-3.</title>
        <authorList>
            <person name="Waterworth S.C."/>
            <person name="Walmsley T.A."/>
            <person name="Matongo T."/>
            <person name="Davies-Coleman M.T."/>
            <person name="Dorrington R.A."/>
        </authorList>
    </citation>
    <scope>NUCLEOTIDE SEQUENCE [LARGE SCALE GENOMIC DNA]</scope>
    <source>
        <strain evidence="3">RUTW2-3</strain>
    </source>
</reference>
<sequence length="334" mass="35457">MSERPRDRTVPTVYAHRGLALEAAENSLEAFRAAVEAGAEWIETDVNTTADGVVLVLHDPSLDRVAGVPGRVSQLSAAQVAEVRLPDGQRIPTLAEALEAFPTARFNIDLKDEGAVEAVPRVLREAGAVDRVRIASFSDARRRRALAALRASGAGTGGPRRSAAGTTAGPFGQGARHGIASGDGAETPGATARRGIDSGDDAEVSGAASGASVPEQRRAPLPPSSPGIAGTALFLLVSRLPMRWVRPGWRIALRLLGRWVPPFDALQVPESHRLGPVWVPVVTRRFLHAAHACGLRVDVWTVDDPEDMRRLAALGVDGLVTNRADLARKLFPRP</sequence>
<evidence type="ECO:0000313" key="3">
    <source>
        <dbReference type="EMBL" id="OAX52056.1"/>
    </source>
</evidence>
<evidence type="ECO:0000259" key="2">
    <source>
        <dbReference type="PROSITE" id="PS51704"/>
    </source>
</evidence>
<dbReference type="RefSeq" id="WP_064725300.1">
    <property type="nucleotide sequence ID" value="NZ_JBFBMA010000004.1"/>
</dbReference>
<evidence type="ECO:0000256" key="1">
    <source>
        <dbReference type="SAM" id="MobiDB-lite"/>
    </source>
</evidence>
<dbReference type="Gene3D" id="3.20.20.190">
    <property type="entry name" value="Phosphatidylinositol (PI) phosphodiesterase"/>
    <property type="match status" value="2"/>
</dbReference>
<organism evidence="3 4">
    <name type="scientific">Rothia kristinae</name>
    <dbReference type="NCBI Taxonomy" id="37923"/>
    <lineage>
        <taxon>Bacteria</taxon>
        <taxon>Bacillati</taxon>
        <taxon>Actinomycetota</taxon>
        <taxon>Actinomycetes</taxon>
        <taxon>Micrococcales</taxon>
        <taxon>Micrococcaceae</taxon>
        <taxon>Rothia</taxon>
    </lineage>
</organism>
<dbReference type="GO" id="GO:0006629">
    <property type="term" value="P:lipid metabolic process"/>
    <property type="evidence" value="ECO:0007669"/>
    <property type="project" value="InterPro"/>
</dbReference>
<dbReference type="GO" id="GO:0008081">
    <property type="term" value="F:phosphoric diester hydrolase activity"/>
    <property type="evidence" value="ECO:0007669"/>
    <property type="project" value="InterPro"/>
</dbReference>
<protein>
    <recommendedName>
        <fullName evidence="2">GP-PDE domain-containing protein</fullName>
    </recommendedName>
</protein>
<dbReference type="PROSITE" id="PS51704">
    <property type="entry name" value="GP_PDE"/>
    <property type="match status" value="1"/>
</dbReference>
<dbReference type="PANTHER" id="PTHR46211:SF14">
    <property type="entry name" value="GLYCEROPHOSPHODIESTER PHOSPHODIESTERASE"/>
    <property type="match status" value="1"/>
</dbReference>
<accession>A0A199NTL7</accession>
<feature type="region of interest" description="Disordered" evidence="1">
    <location>
        <begin position="150"/>
        <end position="224"/>
    </location>
</feature>
<dbReference type="EMBL" id="LJBJ02000008">
    <property type="protein sequence ID" value="OAX52056.1"/>
    <property type="molecule type" value="Genomic_DNA"/>
</dbReference>
<feature type="compositionally biased region" description="Low complexity" evidence="1">
    <location>
        <begin position="204"/>
        <end position="213"/>
    </location>
</feature>
<comment type="caution">
    <text evidence="3">The sequence shown here is derived from an EMBL/GenBank/DDBJ whole genome shotgun (WGS) entry which is preliminary data.</text>
</comment>
<proteinExistence type="predicted"/>
<dbReference type="PANTHER" id="PTHR46211">
    <property type="entry name" value="GLYCEROPHOSPHORYL DIESTER PHOSPHODIESTERASE"/>
    <property type="match status" value="1"/>
</dbReference>
<dbReference type="AlphaFoldDB" id="A0A199NTL7"/>
<keyword evidence="4" id="KW-1185">Reference proteome</keyword>
<evidence type="ECO:0000313" key="4">
    <source>
        <dbReference type="Proteomes" id="UP000053171"/>
    </source>
</evidence>
<dbReference type="SUPFAM" id="SSF51695">
    <property type="entry name" value="PLC-like phosphodiesterases"/>
    <property type="match status" value="1"/>
</dbReference>
<dbReference type="InterPro" id="IPR017946">
    <property type="entry name" value="PLC-like_Pdiesterase_TIM-brl"/>
</dbReference>
<dbReference type="InterPro" id="IPR030395">
    <property type="entry name" value="GP_PDE_dom"/>
</dbReference>
<dbReference type="Pfam" id="PF03009">
    <property type="entry name" value="GDPD"/>
    <property type="match status" value="2"/>
</dbReference>
<dbReference type="Proteomes" id="UP000053171">
    <property type="component" value="Unassembled WGS sequence"/>
</dbReference>